<dbReference type="Gene3D" id="3.30.505.10">
    <property type="entry name" value="SH2 domain"/>
    <property type="match status" value="1"/>
</dbReference>
<comment type="catalytic activity">
    <reaction evidence="7 11">
        <text>L-tyrosyl-[protein] + ATP = O-phospho-L-tyrosyl-[protein] + ADP + H(+)</text>
        <dbReference type="Rhea" id="RHEA:10596"/>
        <dbReference type="Rhea" id="RHEA-COMP:10136"/>
        <dbReference type="Rhea" id="RHEA-COMP:20101"/>
        <dbReference type="ChEBI" id="CHEBI:15378"/>
        <dbReference type="ChEBI" id="CHEBI:30616"/>
        <dbReference type="ChEBI" id="CHEBI:46858"/>
        <dbReference type="ChEBI" id="CHEBI:61978"/>
        <dbReference type="ChEBI" id="CHEBI:456216"/>
        <dbReference type="EC" id="2.7.10.2"/>
    </reaction>
</comment>
<dbReference type="PROSITE" id="PS50001">
    <property type="entry name" value="SH2"/>
    <property type="match status" value="1"/>
</dbReference>
<dbReference type="Gene3D" id="1.10.510.10">
    <property type="entry name" value="Transferase(Phosphotransferase) domain 1"/>
    <property type="match status" value="1"/>
</dbReference>
<evidence type="ECO:0000256" key="12">
    <source>
        <dbReference type="SAM" id="MobiDB-lite"/>
    </source>
</evidence>
<dbReference type="PROSITE" id="PS00107">
    <property type="entry name" value="PROTEIN_KINASE_ATP"/>
    <property type="match status" value="1"/>
</dbReference>
<keyword evidence="6 11" id="KW-0829">Tyrosine-protein kinase</keyword>
<sequence length="601" mass="67823">MGGKSSKNSAKAAQASLDNRYPGDPFQRAGVVVASTKNCDIIRTPSLSTFGPTGNSNKCKTLPQQLSFQKSRGDSFDSGSNGFIRGGGGGAPHSHAQVSTPNGTSSSNMFLHHAAAHAHYHQQHQMQHQLGGSVAGISGKTLVALYDYSARHSRDVAFKKGDILEVINDSDPDWWNVYVIRTGETGYVPRNFVAAEKSIESEDWFFGKISRREAEKMLMGEENPRGTFLIRNSEQNPGAFSLSVKDWEQDKSYHVKHYKIRPLDSGGYYITTRLLFQSLRELVQSYARNAQGLCHVLTKPCPKPCPQMWDLSPETRDQWEIERAELQFIRKLGSGNFGEVWYGRWRNGMEVAIKTLKSGTLMSSSAFLEEAAIMKKFRHDRLVALYAVCSREEPVYIVTEYMRNGSLLEYLRNGTGQNLEEMDLVYIAAQIASGMAYLEEKQLVHRDLAARNVLVGDNNIAKICDFGLARVIVQDDEYCPRQGSRFPVKWTAPEAILYGRFSVKSDVWSYGIMLMELFTFGQVPYPGMNNREVMDQVSKGYRMPQPATGFVSDPVYGMMLRCWDTDPDRRPTFEFLKHFFDDFPVTSEIPYREVKNKISHS</sequence>
<keyword evidence="17" id="KW-1185">Reference proteome</keyword>
<dbReference type="SUPFAM" id="SSF56112">
    <property type="entry name" value="Protein kinase-like (PK-like)"/>
    <property type="match status" value="1"/>
</dbReference>
<dbReference type="InterPro" id="IPR001452">
    <property type="entry name" value="SH3_domain"/>
</dbReference>
<dbReference type="CDD" id="cd09933">
    <property type="entry name" value="SH2_Src_family"/>
    <property type="match status" value="1"/>
</dbReference>
<dbReference type="InterPro" id="IPR020635">
    <property type="entry name" value="Tyr_kinase_cat_dom"/>
</dbReference>
<evidence type="ECO:0000259" key="14">
    <source>
        <dbReference type="PROSITE" id="PS50002"/>
    </source>
</evidence>
<dbReference type="Gene3D" id="3.30.200.20">
    <property type="entry name" value="Phosphorylase Kinase, domain 1"/>
    <property type="match status" value="1"/>
</dbReference>
<dbReference type="PRINTS" id="PR00401">
    <property type="entry name" value="SH2DOMAIN"/>
</dbReference>
<dbReference type="Gene3D" id="2.30.30.40">
    <property type="entry name" value="SH3 Domains"/>
    <property type="match status" value="1"/>
</dbReference>
<evidence type="ECO:0000256" key="1">
    <source>
        <dbReference type="ARBA" id="ARBA00022443"/>
    </source>
</evidence>
<dbReference type="PROSITE" id="PS00109">
    <property type="entry name" value="PROTEIN_KINASE_TYR"/>
    <property type="match status" value="1"/>
</dbReference>
<feature type="domain" description="SH2" evidence="13">
    <location>
        <begin position="204"/>
        <end position="301"/>
    </location>
</feature>
<dbReference type="Pfam" id="PF00017">
    <property type="entry name" value="SH2"/>
    <property type="match status" value="1"/>
</dbReference>
<dbReference type="CDD" id="cd05034">
    <property type="entry name" value="PTKc_Src_like"/>
    <property type="match status" value="1"/>
</dbReference>
<dbReference type="Pfam" id="PF00018">
    <property type="entry name" value="SH3_1"/>
    <property type="match status" value="1"/>
</dbReference>
<evidence type="ECO:0000259" key="13">
    <source>
        <dbReference type="PROSITE" id="PS50001"/>
    </source>
</evidence>
<keyword evidence="1 9" id="KW-0728">SH3 domain</keyword>
<protein>
    <recommendedName>
        <fullName evidence="11">Tyrosine-protein kinase</fullName>
        <ecNumber evidence="11">2.7.10.2</ecNumber>
    </recommendedName>
</protein>
<evidence type="ECO:0000313" key="17">
    <source>
        <dbReference type="Proteomes" id="UP001642540"/>
    </source>
</evidence>
<feature type="domain" description="SH3" evidence="14">
    <location>
        <begin position="137"/>
        <end position="198"/>
    </location>
</feature>
<evidence type="ECO:0000256" key="4">
    <source>
        <dbReference type="ARBA" id="ARBA00022777"/>
    </source>
</evidence>
<name>A0ABP1RJ49_9HEXA</name>
<organism evidence="16 17">
    <name type="scientific">Orchesella dallaii</name>
    <dbReference type="NCBI Taxonomy" id="48710"/>
    <lineage>
        <taxon>Eukaryota</taxon>
        <taxon>Metazoa</taxon>
        <taxon>Ecdysozoa</taxon>
        <taxon>Arthropoda</taxon>
        <taxon>Hexapoda</taxon>
        <taxon>Collembola</taxon>
        <taxon>Entomobryomorpha</taxon>
        <taxon>Entomobryoidea</taxon>
        <taxon>Orchesellidae</taxon>
        <taxon>Orchesellinae</taxon>
        <taxon>Orchesella</taxon>
    </lineage>
</organism>
<evidence type="ECO:0000256" key="9">
    <source>
        <dbReference type="PROSITE-ProRule" id="PRU00192"/>
    </source>
</evidence>
<dbReference type="Proteomes" id="UP001642540">
    <property type="component" value="Unassembled WGS sequence"/>
</dbReference>
<keyword evidence="4 11" id="KW-0418">Kinase</keyword>
<evidence type="ECO:0000256" key="2">
    <source>
        <dbReference type="ARBA" id="ARBA00022679"/>
    </source>
</evidence>
<dbReference type="PANTHER" id="PTHR24418">
    <property type="entry name" value="TYROSINE-PROTEIN KINASE"/>
    <property type="match status" value="1"/>
</dbReference>
<feature type="region of interest" description="Disordered" evidence="12">
    <location>
        <begin position="84"/>
        <end position="104"/>
    </location>
</feature>
<dbReference type="InterPro" id="IPR000980">
    <property type="entry name" value="SH2"/>
</dbReference>
<feature type="region of interest" description="Disordered" evidence="12">
    <location>
        <begin position="1"/>
        <end position="25"/>
    </location>
</feature>
<comment type="caution">
    <text evidence="16">The sequence shown here is derived from an EMBL/GenBank/DDBJ whole genome shotgun (WGS) entry which is preliminary data.</text>
</comment>
<evidence type="ECO:0000256" key="5">
    <source>
        <dbReference type="ARBA" id="ARBA00022840"/>
    </source>
</evidence>
<evidence type="ECO:0000259" key="15">
    <source>
        <dbReference type="PROSITE" id="PS50011"/>
    </source>
</evidence>
<dbReference type="SUPFAM" id="SSF55550">
    <property type="entry name" value="SH2 domain"/>
    <property type="match status" value="1"/>
</dbReference>
<feature type="compositionally biased region" description="Low complexity" evidence="12">
    <location>
        <begin position="1"/>
        <end position="16"/>
    </location>
</feature>
<evidence type="ECO:0000256" key="11">
    <source>
        <dbReference type="RuleBase" id="RU362096"/>
    </source>
</evidence>
<dbReference type="PRINTS" id="PR00109">
    <property type="entry name" value="TYRKINASE"/>
</dbReference>
<dbReference type="InterPro" id="IPR011009">
    <property type="entry name" value="Kinase-like_dom_sf"/>
</dbReference>
<dbReference type="SMART" id="SM00252">
    <property type="entry name" value="SH2"/>
    <property type="match status" value="1"/>
</dbReference>
<dbReference type="InterPro" id="IPR036028">
    <property type="entry name" value="SH3-like_dom_sf"/>
</dbReference>
<dbReference type="InterPro" id="IPR008266">
    <property type="entry name" value="Tyr_kinase_AS"/>
</dbReference>
<evidence type="ECO:0000256" key="8">
    <source>
        <dbReference type="PROSITE-ProRule" id="PRU00191"/>
    </source>
</evidence>
<evidence type="ECO:0000256" key="3">
    <source>
        <dbReference type="ARBA" id="ARBA00022741"/>
    </source>
</evidence>
<evidence type="ECO:0000256" key="10">
    <source>
        <dbReference type="PROSITE-ProRule" id="PRU10141"/>
    </source>
</evidence>
<accession>A0ABP1RJ49</accession>
<comment type="similarity">
    <text evidence="11">Belongs to the protein kinase superfamily. Tyr protein kinase family.</text>
</comment>
<dbReference type="InterPro" id="IPR001245">
    <property type="entry name" value="Ser-Thr/Tyr_kinase_cat_dom"/>
</dbReference>
<dbReference type="PRINTS" id="PR00452">
    <property type="entry name" value="SH3DOMAIN"/>
</dbReference>
<dbReference type="Pfam" id="PF07714">
    <property type="entry name" value="PK_Tyr_Ser-Thr"/>
    <property type="match status" value="1"/>
</dbReference>
<keyword evidence="8" id="KW-0727">SH2 domain</keyword>
<dbReference type="SUPFAM" id="SSF50044">
    <property type="entry name" value="SH3-domain"/>
    <property type="match status" value="1"/>
</dbReference>
<evidence type="ECO:0000256" key="6">
    <source>
        <dbReference type="ARBA" id="ARBA00023137"/>
    </source>
</evidence>
<dbReference type="InterPro" id="IPR050198">
    <property type="entry name" value="Non-receptor_tyrosine_kinases"/>
</dbReference>
<dbReference type="InterPro" id="IPR036860">
    <property type="entry name" value="SH2_dom_sf"/>
</dbReference>
<dbReference type="SMART" id="SM00219">
    <property type="entry name" value="TyrKc"/>
    <property type="match status" value="1"/>
</dbReference>
<evidence type="ECO:0000313" key="16">
    <source>
        <dbReference type="EMBL" id="CAL8129065.1"/>
    </source>
</evidence>
<keyword evidence="3 10" id="KW-0547">Nucleotide-binding</keyword>
<keyword evidence="5 10" id="KW-0067">ATP-binding</keyword>
<gene>
    <name evidence="16" type="ORF">ODALV1_LOCUS22826</name>
</gene>
<dbReference type="SMART" id="SM00326">
    <property type="entry name" value="SH3"/>
    <property type="match status" value="1"/>
</dbReference>
<feature type="binding site" evidence="10">
    <location>
        <position position="354"/>
    </location>
    <ligand>
        <name>ATP</name>
        <dbReference type="ChEBI" id="CHEBI:30616"/>
    </ligand>
</feature>
<dbReference type="PROSITE" id="PS50002">
    <property type="entry name" value="SH3"/>
    <property type="match status" value="1"/>
</dbReference>
<dbReference type="InterPro" id="IPR000719">
    <property type="entry name" value="Prot_kinase_dom"/>
</dbReference>
<evidence type="ECO:0000256" key="7">
    <source>
        <dbReference type="ARBA" id="ARBA00051245"/>
    </source>
</evidence>
<keyword evidence="2 11" id="KW-0808">Transferase</keyword>
<feature type="domain" description="Protein kinase" evidence="15">
    <location>
        <begin position="326"/>
        <end position="581"/>
    </location>
</feature>
<dbReference type="CDD" id="cd11845">
    <property type="entry name" value="SH3_Src_like"/>
    <property type="match status" value="1"/>
</dbReference>
<dbReference type="EMBL" id="CAXLJM020000076">
    <property type="protein sequence ID" value="CAL8129065.1"/>
    <property type="molecule type" value="Genomic_DNA"/>
</dbReference>
<dbReference type="EC" id="2.7.10.2" evidence="11"/>
<proteinExistence type="inferred from homology"/>
<dbReference type="PROSITE" id="PS50011">
    <property type="entry name" value="PROTEIN_KINASE_DOM"/>
    <property type="match status" value="1"/>
</dbReference>
<reference evidence="16 17" key="1">
    <citation type="submission" date="2024-08" db="EMBL/GenBank/DDBJ databases">
        <authorList>
            <person name="Cucini C."/>
            <person name="Frati F."/>
        </authorList>
    </citation>
    <scope>NUCLEOTIDE SEQUENCE [LARGE SCALE GENOMIC DNA]</scope>
</reference>
<dbReference type="InterPro" id="IPR017441">
    <property type="entry name" value="Protein_kinase_ATP_BS"/>
</dbReference>